<feature type="non-terminal residue" evidence="7">
    <location>
        <position position="1"/>
    </location>
</feature>
<organism evidence="7 8">
    <name type="scientific">Trifolium medium</name>
    <dbReference type="NCBI Taxonomy" id="97028"/>
    <lineage>
        <taxon>Eukaryota</taxon>
        <taxon>Viridiplantae</taxon>
        <taxon>Streptophyta</taxon>
        <taxon>Embryophyta</taxon>
        <taxon>Tracheophyta</taxon>
        <taxon>Spermatophyta</taxon>
        <taxon>Magnoliopsida</taxon>
        <taxon>eudicotyledons</taxon>
        <taxon>Gunneridae</taxon>
        <taxon>Pentapetalae</taxon>
        <taxon>rosids</taxon>
        <taxon>fabids</taxon>
        <taxon>Fabales</taxon>
        <taxon>Fabaceae</taxon>
        <taxon>Papilionoideae</taxon>
        <taxon>50 kb inversion clade</taxon>
        <taxon>NPAAA clade</taxon>
        <taxon>Hologalegina</taxon>
        <taxon>IRL clade</taxon>
        <taxon>Trifolieae</taxon>
        <taxon>Trifolium</taxon>
    </lineage>
</organism>
<dbReference type="GO" id="GO:0140566">
    <property type="term" value="F:histone reader activity"/>
    <property type="evidence" value="ECO:0007669"/>
    <property type="project" value="InterPro"/>
</dbReference>
<protein>
    <submittedName>
        <fullName evidence="7">Serine-rich adhesin for platelets-like</fullName>
    </submittedName>
</protein>
<accession>A0A392NUS0</accession>
<evidence type="ECO:0000256" key="2">
    <source>
        <dbReference type="ARBA" id="ARBA00022771"/>
    </source>
</evidence>
<keyword evidence="1" id="KW-0479">Metal-binding</keyword>
<keyword evidence="5" id="KW-0804">Transcription</keyword>
<keyword evidence="8" id="KW-1185">Reference proteome</keyword>
<comment type="caution">
    <text evidence="7">The sequence shown here is derived from an EMBL/GenBank/DDBJ whole genome shotgun (WGS) entry which is preliminary data.</text>
</comment>
<dbReference type="AlphaFoldDB" id="A0A392NUS0"/>
<dbReference type="PANTHER" id="PTHR33304">
    <property type="match status" value="1"/>
</dbReference>
<dbReference type="Proteomes" id="UP000265520">
    <property type="component" value="Unassembled WGS sequence"/>
</dbReference>
<keyword evidence="3" id="KW-0862">Zinc</keyword>
<evidence type="ECO:0000313" key="7">
    <source>
        <dbReference type="EMBL" id="MCI03174.1"/>
    </source>
</evidence>
<dbReference type="PANTHER" id="PTHR33304:SF9">
    <property type="entry name" value="RING_FYVE_PHD ZINC FINGER SUPERFAMILY PROTEIN"/>
    <property type="match status" value="1"/>
</dbReference>
<evidence type="ECO:0000313" key="8">
    <source>
        <dbReference type="Proteomes" id="UP000265520"/>
    </source>
</evidence>
<sequence length="123" mass="13826">NSDSISPSSEKPAVRDLPNHVLAISSVTSEMSAVPEYKYIWQSGKSPDLYTGIQAHLSSCASPKVLDVVNKILPEISLHEVSRLSTWPSHFHQCGAKEDNIALYFFAKDIERQEYEYHSFVET</sequence>
<dbReference type="EMBL" id="LXQA010051378">
    <property type="protein sequence ID" value="MCI03174.1"/>
    <property type="molecule type" value="Genomic_DNA"/>
</dbReference>
<name>A0A392NUS0_9FABA</name>
<evidence type="ECO:0000259" key="6">
    <source>
        <dbReference type="Pfam" id="PF23121"/>
    </source>
</evidence>
<dbReference type="Pfam" id="PF23121">
    <property type="entry name" value="SPOC_AIPP2"/>
    <property type="match status" value="1"/>
</dbReference>
<reference evidence="7 8" key="1">
    <citation type="journal article" date="2018" name="Front. Plant Sci.">
        <title>Red Clover (Trifolium pratense) and Zigzag Clover (T. medium) - A Picture of Genomic Similarities and Differences.</title>
        <authorList>
            <person name="Dluhosova J."/>
            <person name="Istvanek J."/>
            <person name="Nedelnik J."/>
            <person name="Repkova J."/>
        </authorList>
    </citation>
    <scope>NUCLEOTIDE SEQUENCE [LARGE SCALE GENOMIC DNA]</scope>
    <source>
        <strain evidence="8">cv. 10/8</strain>
        <tissue evidence="7">Leaf</tissue>
    </source>
</reference>
<feature type="domain" description="AIPP2-like SPOC-like" evidence="6">
    <location>
        <begin position="40"/>
        <end position="122"/>
    </location>
</feature>
<dbReference type="InterPro" id="IPR056280">
    <property type="entry name" value="AIPP2-like_SPOC"/>
</dbReference>
<keyword evidence="4" id="KW-0805">Transcription regulation</keyword>
<dbReference type="GO" id="GO:0008270">
    <property type="term" value="F:zinc ion binding"/>
    <property type="evidence" value="ECO:0007669"/>
    <property type="project" value="UniProtKB-KW"/>
</dbReference>
<dbReference type="InterPro" id="IPR049914">
    <property type="entry name" value="PHD1-3/5-6"/>
</dbReference>
<evidence type="ECO:0000256" key="4">
    <source>
        <dbReference type="ARBA" id="ARBA00023015"/>
    </source>
</evidence>
<keyword evidence="2" id="KW-0863">Zinc-finger</keyword>
<proteinExistence type="predicted"/>
<evidence type="ECO:0000256" key="3">
    <source>
        <dbReference type="ARBA" id="ARBA00022833"/>
    </source>
</evidence>
<evidence type="ECO:0000256" key="1">
    <source>
        <dbReference type="ARBA" id="ARBA00022723"/>
    </source>
</evidence>
<dbReference type="GO" id="GO:0034244">
    <property type="term" value="P:negative regulation of transcription elongation by RNA polymerase II"/>
    <property type="evidence" value="ECO:0007669"/>
    <property type="project" value="InterPro"/>
</dbReference>
<evidence type="ECO:0000256" key="5">
    <source>
        <dbReference type="ARBA" id="ARBA00023163"/>
    </source>
</evidence>